<comment type="subcellular location">
    <subcellularLocation>
        <location evidence="1 8">Mitochondrion inner membrane</location>
    </subcellularLocation>
</comment>
<evidence type="ECO:0000256" key="11">
    <source>
        <dbReference type="SAM" id="Phobius"/>
    </source>
</evidence>
<comment type="similarity">
    <text evidence="2 8">Belongs to the SCO1/2 family.</text>
</comment>
<evidence type="ECO:0000313" key="12">
    <source>
        <dbReference type="EMBL" id="KAF3768578.1"/>
    </source>
</evidence>
<dbReference type="PANTHER" id="PTHR12151:SF5">
    <property type="entry name" value="AT19154P"/>
    <property type="match status" value="1"/>
</dbReference>
<evidence type="ECO:0000256" key="4">
    <source>
        <dbReference type="ARBA" id="ARBA00022792"/>
    </source>
</evidence>
<name>A0A9P4Y8Q0_CRYP1</name>
<accession>A0A9P4Y8Q0</accession>
<feature type="disulfide bond" description="Redox-active" evidence="10">
    <location>
        <begin position="159"/>
        <end position="163"/>
    </location>
</feature>
<feature type="binding site" evidence="9">
    <location>
        <position position="163"/>
    </location>
    <ligand>
        <name>Cu cation</name>
        <dbReference type="ChEBI" id="CHEBI:23378"/>
    </ligand>
</feature>
<organism evidence="12 13">
    <name type="scientific">Cryphonectria parasitica (strain ATCC 38755 / EP155)</name>
    <dbReference type="NCBI Taxonomy" id="660469"/>
    <lineage>
        <taxon>Eukaryota</taxon>
        <taxon>Fungi</taxon>
        <taxon>Dikarya</taxon>
        <taxon>Ascomycota</taxon>
        <taxon>Pezizomycotina</taxon>
        <taxon>Sordariomycetes</taxon>
        <taxon>Sordariomycetidae</taxon>
        <taxon>Diaporthales</taxon>
        <taxon>Cryphonectriaceae</taxon>
        <taxon>Cryphonectria-Endothia species complex</taxon>
        <taxon>Cryphonectria</taxon>
    </lineage>
</organism>
<dbReference type="Gene3D" id="3.40.30.10">
    <property type="entry name" value="Glutaredoxin"/>
    <property type="match status" value="1"/>
</dbReference>
<dbReference type="GO" id="GO:0005507">
    <property type="term" value="F:copper ion binding"/>
    <property type="evidence" value="ECO:0007669"/>
    <property type="project" value="InterPro"/>
</dbReference>
<evidence type="ECO:0000313" key="13">
    <source>
        <dbReference type="Proteomes" id="UP000803844"/>
    </source>
</evidence>
<protein>
    <submittedName>
        <fullName evidence="12">SCO1 protein</fullName>
    </submittedName>
</protein>
<dbReference type="FunFam" id="3.40.30.10:FF:000013">
    <property type="entry name" value="Blast:Protein SCO1 homolog, mitochondrial"/>
    <property type="match status" value="1"/>
</dbReference>
<dbReference type="InterPro" id="IPR003782">
    <property type="entry name" value="SCO1/SenC"/>
</dbReference>
<keyword evidence="11" id="KW-0812">Transmembrane</keyword>
<feature type="transmembrane region" description="Helical" evidence="11">
    <location>
        <begin position="83"/>
        <end position="102"/>
    </location>
</feature>
<dbReference type="Pfam" id="PF02630">
    <property type="entry name" value="SCO1-SenC"/>
    <property type="match status" value="1"/>
</dbReference>
<evidence type="ECO:0000256" key="9">
    <source>
        <dbReference type="PIRSR" id="PIRSR037736-1"/>
    </source>
</evidence>
<dbReference type="GeneID" id="63839632"/>
<keyword evidence="11" id="KW-1133">Transmembrane helix</keyword>
<dbReference type="GO" id="GO:0045454">
    <property type="term" value="P:cell redox homeostasis"/>
    <property type="evidence" value="ECO:0007669"/>
    <property type="project" value="UniProtKB-ARBA"/>
</dbReference>
<evidence type="ECO:0000256" key="10">
    <source>
        <dbReference type="PIRSR" id="PIRSR603782-2"/>
    </source>
</evidence>
<dbReference type="EMBL" id="MU032345">
    <property type="protein sequence ID" value="KAF3768578.1"/>
    <property type="molecule type" value="Genomic_DNA"/>
</dbReference>
<dbReference type="GO" id="GO:0033617">
    <property type="term" value="P:mitochondrial respiratory chain complex IV assembly"/>
    <property type="evidence" value="ECO:0007669"/>
    <property type="project" value="TreeGrafter"/>
</dbReference>
<dbReference type="GO" id="GO:0006878">
    <property type="term" value="P:intracellular copper ion homeostasis"/>
    <property type="evidence" value="ECO:0007669"/>
    <property type="project" value="UniProtKB-UniRule"/>
</dbReference>
<keyword evidence="13" id="KW-1185">Reference proteome</keyword>
<evidence type="ECO:0000256" key="6">
    <source>
        <dbReference type="ARBA" id="ARBA00023128"/>
    </source>
</evidence>
<keyword evidence="3 9" id="KW-0479">Metal-binding</keyword>
<dbReference type="InterPro" id="IPR036249">
    <property type="entry name" value="Thioredoxin-like_sf"/>
</dbReference>
<feature type="binding site" evidence="9">
    <location>
        <position position="250"/>
    </location>
    <ligand>
        <name>Cu cation</name>
        <dbReference type="ChEBI" id="CHEBI:23378"/>
    </ligand>
</feature>
<dbReference type="GO" id="GO:0016531">
    <property type="term" value="F:copper chaperone activity"/>
    <property type="evidence" value="ECO:0007669"/>
    <property type="project" value="InterPro"/>
</dbReference>
<reference evidence="12" key="1">
    <citation type="journal article" date="2020" name="Phytopathology">
        <title>Genome sequence of the chestnut blight fungus Cryphonectria parasitica EP155: A fundamental resource for an archetypical invasive plant pathogen.</title>
        <authorList>
            <person name="Crouch J.A."/>
            <person name="Dawe A."/>
            <person name="Aerts A."/>
            <person name="Barry K."/>
            <person name="Churchill A.C.L."/>
            <person name="Grimwood J."/>
            <person name="Hillman B."/>
            <person name="Milgroom M.G."/>
            <person name="Pangilinan J."/>
            <person name="Smith M."/>
            <person name="Salamov A."/>
            <person name="Schmutz J."/>
            <person name="Yadav J."/>
            <person name="Grigoriev I.V."/>
            <person name="Nuss D."/>
        </authorList>
    </citation>
    <scope>NUCLEOTIDE SEQUENCE</scope>
    <source>
        <strain evidence="12">EP155</strain>
    </source>
</reference>
<gene>
    <name evidence="12" type="ORF">M406DRAFT_349779</name>
</gene>
<keyword evidence="7 11" id="KW-0472">Membrane</keyword>
<proteinExistence type="inferred from homology"/>
<evidence type="ECO:0000256" key="7">
    <source>
        <dbReference type="ARBA" id="ARBA00023136"/>
    </source>
</evidence>
<evidence type="ECO:0000256" key="3">
    <source>
        <dbReference type="ARBA" id="ARBA00022723"/>
    </source>
</evidence>
<evidence type="ECO:0000256" key="8">
    <source>
        <dbReference type="PIRNR" id="PIRNR037736"/>
    </source>
</evidence>
<keyword evidence="10" id="KW-1015">Disulfide bond</keyword>
<sequence>MARSIAPSRALLRSFQDISAAASSTPSKSCRRLLSSSQGSSSIQRPTVLRSIAHSQKHQPLIQKRFKYKSIEEAKSRYSVGPFSWKAAVLFVATAAGLMWYFESEKGRMQKKRIAEANKAVGKPKVGGSFNLVDQDGKPFTDADLKGRHSLVYFGFTHCPDICPEELDKMAIMYDYVEKQAPGALNAVFVTCDPGRDGPEELKKYLAEFHPKFVGLTGTYDDIKAMCKAYRVYFSTPSKVAPGQDYLVDHSIYFYLMDPEGNFVEALGRQHSPEQGAQIISGHIKTWDS</sequence>
<feature type="binding site" evidence="9">
    <location>
        <position position="159"/>
    </location>
    <ligand>
        <name>Cu cation</name>
        <dbReference type="ChEBI" id="CHEBI:23378"/>
    </ligand>
</feature>
<comment type="caution">
    <text evidence="12">The sequence shown here is derived from an EMBL/GenBank/DDBJ whole genome shotgun (WGS) entry which is preliminary data.</text>
</comment>
<dbReference type="AlphaFoldDB" id="A0A9P4Y8Q0"/>
<keyword evidence="4 8" id="KW-0999">Mitochondrion inner membrane</keyword>
<evidence type="ECO:0000256" key="2">
    <source>
        <dbReference type="ARBA" id="ARBA00010996"/>
    </source>
</evidence>
<dbReference type="Proteomes" id="UP000803844">
    <property type="component" value="Unassembled WGS sequence"/>
</dbReference>
<dbReference type="GO" id="GO:0005743">
    <property type="term" value="C:mitochondrial inner membrane"/>
    <property type="evidence" value="ECO:0007669"/>
    <property type="project" value="UniProtKB-SubCell"/>
</dbReference>
<keyword evidence="5 9" id="KW-0186">Copper</keyword>
<dbReference type="InterPro" id="IPR017276">
    <property type="entry name" value="Synth_of_cyt-c-oxidase_Sco1/2"/>
</dbReference>
<evidence type="ECO:0000256" key="5">
    <source>
        <dbReference type="ARBA" id="ARBA00023008"/>
    </source>
</evidence>
<dbReference type="RefSeq" id="XP_040779539.1">
    <property type="nucleotide sequence ID" value="XM_040922503.1"/>
</dbReference>
<dbReference type="PIRSF" id="PIRSF037736">
    <property type="entry name" value="SCO1"/>
    <property type="match status" value="1"/>
</dbReference>
<dbReference type="SUPFAM" id="SSF52833">
    <property type="entry name" value="Thioredoxin-like"/>
    <property type="match status" value="1"/>
</dbReference>
<dbReference type="OrthoDB" id="270009at2759"/>
<keyword evidence="6 8" id="KW-0496">Mitochondrion</keyword>
<evidence type="ECO:0000256" key="1">
    <source>
        <dbReference type="ARBA" id="ARBA00004273"/>
    </source>
</evidence>
<dbReference type="PANTHER" id="PTHR12151">
    <property type="entry name" value="ELECTRON TRANSPORT PROTIN SCO1/SENC FAMILY MEMBER"/>
    <property type="match status" value="1"/>
</dbReference>
<dbReference type="CDD" id="cd02968">
    <property type="entry name" value="SCO"/>
    <property type="match status" value="1"/>
</dbReference>